<keyword evidence="3" id="KW-1185">Reference proteome</keyword>
<organism evidence="2 3">
    <name type="scientific">Trichomonas vaginalis (strain ATCC PRA-98 / G3)</name>
    <dbReference type="NCBI Taxonomy" id="412133"/>
    <lineage>
        <taxon>Eukaryota</taxon>
        <taxon>Metamonada</taxon>
        <taxon>Parabasalia</taxon>
        <taxon>Trichomonadida</taxon>
        <taxon>Trichomonadidae</taxon>
        <taxon>Trichomonas</taxon>
    </lineage>
</organism>
<name>A2FB34_TRIV3</name>
<dbReference type="Proteomes" id="UP000001542">
    <property type="component" value="Unassembled WGS sequence"/>
</dbReference>
<dbReference type="RefSeq" id="XP_001310799.1">
    <property type="nucleotide sequence ID" value="XM_001310798.1"/>
</dbReference>
<gene>
    <name evidence="2" type="ORF">TVAG_489970</name>
</gene>
<proteinExistence type="predicted"/>
<feature type="transmembrane region" description="Helical" evidence="1">
    <location>
        <begin position="61"/>
        <end position="83"/>
    </location>
</feature>
<dbReference type="KEGG" id="tva:4755657"/>
<evidence type="ECO:0000313" key="3">
    <source>
        <dbReference type="Proteomes" id="UP000001542"/>
    </source>
</evidence>
<keyword evidence="1" id="KW-1133">Transmembrane helix</keyword>
<evidence type="ECO:0000256" key="1">
    <source>
        <dbReference type="SAM" id="Phobius"/>
    </source>
</evidence>
<reference evidence="2" key="2">
    <citation type="journal article" date="2007" name="Science">
        <title>Draft genome sequence of the sexually transmitted pathogen Trichomonas vaginalis.</title>
        <authorList>
            <person name="Carlton J.M."/>
            <person name="Hirt R.P."/>
            <person name="Silva J.C."/>
            <person name="Delcher A.L."/>
            <person name="Schatz M."/>
            <person name="Zhao Q."/>
            <person name="Wortman J.R."/>
            <person name="Bidwell S.L."/>
            <person name="Alsmark U.C.M."/>
            <person name="Besteiro S."/>
            <person name="Sicheritz-Ponten T."/>
            <person name="Noel C.J."/>
            <person name="Dacks J.B."/>
            <person name="Foster P.G."/>
            <person name="Simillion C."/>
            <person name="Van de Peer Y."/>
            <person name="Miranda-Saavedra D."/>
            <person name="Barton G.J."/>
            <person name="Westrop G.D."/>
            <person name="Mueller S."/>
            <person name="Dessi D."/>
            <person name="Fiori P.L."/>
            <person name="Ren Q."/>
            <person name="Paulsen I."/>
            <person name="Zhang H."/>
            <person name="Bastida-Corcuera F.D."/>
            <person name="Simoes-Barbosa A."/>
            <person name="Brown M.T."/>
            <person name="Hayes R.D."/>
            <person name="Mukherjee M."/>
            <person name="Okumura C.Y."/>
            <person name="Schneider R."/>
            <person name="Smith A.J."/>
            <person name="Vanacova S."/>
            <person name="Villalvazo M."/>
            <person name="Haas B.J."/>
            <person name="Pertea M."/>
            <person name="Feldblyum T.V."/>
            <person name="Utterback T.R."/>
            <person name="Shu C.L."/>
            <person name="Osoegawa K."/>
            <person name="de Jong P.J."/>
            <person name="Hrdy I."/>
            <person name="Horvathova L."/>
            <person name="Zubacova Z."/>
            <person name="Dolezal P."/>
            <person name="Malik S.B."/>
            <person name="Logsdon J.M. Jr."/>
            <person name="Henze K."/>
            <person name="Gupta A."/>
            <person name="Wang C.C."/>
            <person name="Dunne R.L."/>
            <person name="Upcroft J.A."/>
            <person name="Upcroft P."/>
            <person name="White O."/>
            <person name="Salzberg S.L."/>
            <person name="Tang P."/>
            <person name="Chiu C.-H."/>
            <person name="Lee Y.-S."/>
            <person name="Embley T.M."/>
            <person name="Coombs G.H."/>
            <person name="Mottram J.C."/>
            <person name="Tachezy J."/>
            <person name="Fraser-Liggett C.M."/>
            <person name="Johnson P.J."/>
        </authorList>
    </citation>
    <scope>NUCLEOTIDE SEQUENCE [LARGE SCALE GENOMIC DNA]</scope>
    <source>
        <strain evidence="2">G3</strain>
    </source>
</reference>
<dbReference type="VEuPathDB" id="TrichDB:TVAG_489970"/>
<dbReference type="OrthoDB" id="10636379at2759"/>
<keyword evidence="1" id="KW-0812">Transmembrane</keyword>
<feature type="transmembrane region" description="Helical" evidence="1">
    <location>
        <begin position="89"/>
        <end position="108"/>
    </location>
</feature>
<accession>A2FB34</accession>
<dbReference type="AlphaFoldDB" id="A2FB34"/>
<feature type="transmembrane region" description="Helical" evidence="1">
    <location>
        <begin position="31"/>
        <end position="49"/>
    </location>
</feature>
<keyword evidence="1" id="KW-0472">Membrane</keyword>
<dbReference type="VEuPathDB" id="TrichDB:TVAGG3_0867710"/>
<feature type="transmembrane region" description="Helical" evidence="1">
    <location>
        <begin position="406"/>
        <end position="431"/>
    </location>
</feature>
<reference evidence="2" key="1">
    <citation type="submission" date="2006-10" db="EMBL/GenBank/DDBJ databases">
        <authorList>
            <person name="Amadeo P."/>
            <person name="Zhao Q."/>
            <person name="Wortman J."/>
            <person name="Fraser-Liggett C."/>
            <person name="Carlton J."/>
        </authorList>
    </citation>
    <scope>NUCLEOTIDE SEQUENCE</scope>
    <source>
        <strain evidence="2">G3</strain>
    </source>
</reference>
<protein>
    <submittedName>
        <fullName evidence="2">Uncharacterized protein</fullName>
    </submittedName>
</protein>
<evidence type="ECO:0000313" key="2">
    <source>
        <dbReference type="EMBL" id="EAX97869.1"/>
    </source>
</evidence>
<dbReference type="EMBL" id="DS113697">
    <property type="protein sequence ID" value="EAX97869.1"/>
    <property type="molecule type" value="Genomic_DNA"/>
</dbReference>
<sequence length="517" mass="59198">MGNANMMNLVSFMVGLGELSATTSNKTASHIAAILVPVLCLICCFNVHFQSIIINRPRKIFLMASFCTSFIASVFGIVFKFLKKAVPDYLVGITFLIFVIICIVYYFVENGSISKSLNYLDEYESDPGQLSNIKNLTLLYHRITKGFMLSHHYCLSYNIFKDLMQIHPNNNQLITLYAKLLVIYPEEFNQLSWIYHHIKIAEKRTNASFFVESQIQTILMRRESILSVSLKKKLSAISQLTATAKLRMRNAWETILSGNLTDLEPLFNAVYKSIGQLDVKFMYILNYHSNNQYAIMAYANYQKEIMANISESEALKEKVKNLQNGHMENVDQIYIFGRYSFPYLPLHPLFTNNKDNRFSVQNAIQLDDQGLMNNDGTAMLDSEEETQSRLRMSIDNIHLPSLRWTIFLHLLCVLLFVGLPTILGLTLISYVETRVTNPTTLVSSISDLELNIVAMVTNTVHYIGELAGLFESMWICLIILMMDQYLLLLEVIVLRLQLLVISLNKFCILLNKLVNQK</sequence>
<dbReference type="InParanoid" id="A2FB34"/>